<protein>
    <submittedName>
        <fullName evidence="1">Uncharacterized protein</fullName>
    </submittedName>
</protein>
<proteinExistence type="predicted"/>
<comment type="caution">
    <text evidence="1">The sequence shown here is derived from an EMBL/GenBank/DDBJ whole genome shotgun (WGS) entry which is preliminary data.</text>
</comment>
<gene>
    <name evidence="1" type="ORF">DPMN_048580</name>
</gene>
<sequence>MLGRGKKRMKWLARIAFDIVRTYDRTSEGCIGDCKVVVTTNESTHKDSRGYREDVCQNKQGLYWRL</sequence>
<dbReference type="AlphaFoldDB" id="A0A9D4I0B0"/>
<reference evidence="1" key="1">
    <citation type="journal article" date="2019" name="bioRxiv">
        <title>The Genome of the Zebra Mussel, Dreissena polymorpha: A Resource for Invasive Species Research.</title>
        <authorList>
            <person name="McCartney M.A."/>
            <person name="Auch B."/>
            <person name="Kono T."/>
            <person name="Mallez S."/>
            <person name="Zhang Y."/>
            <person name="Obille A."/>
            <person name="Becker A."/>
            <person name="Abrahante J.E."/>
            <person name="Garbe J."/>
            <person name="Badalamenti J.P."/>
            <person name="Herman A."/>
            <person name="Mangelson H."/>
            <person name="Liachko I."/>
            <person name="Sullivan S."/>
            <person name="Sone E.D."/>
            <person name="Koren S."/>
            <person name="Silverstein K.A.T."/>
            <person name="Beckman K.B."/>
            <person name="Gohl D.M."/>
        </authorList>
    </citation>
    <scope>NUCLEOTIDE SEQUENCE</scope>
    <source>
        <strain evidence="1">Duluth1</strain>
        <tissue evidence="1">Whole animal</tissue>
    </source>
</reference>
<reference evidence="1" key="2">
    <citation type="submission" date="2020-11" db="EMBL/GenBank/DDBJ databases">
        <authorList>
            <person name="McCartney M.A."/>
            <person name="Auch B."/>
            <person name="Kono T."/>
            <person name="Mallez S."/>
            <person name="Becker A."/>
            <person name="Gohl D.M."/>
            <person name="Silverstein K.A.T."/>
            <person name="Koren S."/>
            <person name="Bechman K.B."/>
            <person name="Herman A."/>
            <person name="Abrahante J.E."/>
            <person name="Garbe J."/>
        </authorList>
    </citation>
    <scope>NUCLEOTIDE SEQUENCE</scope>
    <source>
        <strain evidence="1">Duluth1</strain>
        <tissue evidence="1">Whole animal</tissue>
    </source>
</reference>
<evidence type="ECO:0000313" key="1">
    <source>
        <dbReference type="EMBL" id="KAH3741850.1"/>
    </source>
</evidence>
<accession>A0A9D4I0B0</accession>
<organism evidence="1 2">
    <name type="scientific">Dreissena polymorpha</name>
    <name type="common">Zebra mussel</name>
    <name type="synonym">Mytilus polymorpha</name>
    <dbReference type="NCBI Taxonomy" id="45954"/>
    <lineage>
        <taxon>Eukaryota</taxon>
        <taxon>Metazoa</taxon>
        <taxon>Spiralia</taxon>
        <taxon>Lophotrochozoa</taxon>
        <taxon>Mollusca</taxon>
        <taxon>Bivalvia</taxon>
        <taxon>Autobranchia</taxon>
        <taxon>Heteroconchia</taxon>
        <taxon>Euheterodonta</taxon>
        <taxon>Imparidentia</taxon>
        <taxon>Neoheterodontei</taxon>
        <taxon>Myida</taxon>
        <taxon>Dreissenoidea</taxon>
        <taxon>Dreissenidae</taxon>
        <taxon>Dreissena</taxon>
    </lineage>
</organism>
<keyword evidence="2" id="KW-1185">Reference proteome</keyword>
<evidence type="ECO:0000313" key="2">
    <source>
        <dbReference type="Proteomes" id="UP000828390"/>
    </source>
</evidence>
<dbReference type="Proteomes" id="UP000828390">
    <property type="component" value="Unassembled WGS sequence"/>
</dbReference>
<name>A0A9D4I0B0_DREPO</name>
<dbReference type="EMBL" id="JAIWYP010000011">
    <property type="protein sequence ID" value="KAH3741850.1"/>
    <property type="molecule type" value="Genomic_DNA"/>
</dbReference>